<dbReference type="InterPro" id="IPR011989">
    <property type="entry name" value="ARM-like"/>
</dbReference>
<evidence type="ECO:0000259" key="7">
    <source>
        <dbReference type="Pfam" id="PF12859"/>
    </source>
</evidence>
<dbReference type="Pfam" id="PF21282">
    <property type="entry name" value="APC1_3rd"/>
    <property type="match status" value="1"/>
</dbReference>
<dbReference type="PANTHER" id="PTHR12827:SF3">
    <property type="entry name" value="ANAPHASE-PROMOTING COMPLEX SUBUNIT 1"/>
    <property type="match status" value="1"/>
</dbReference>
<dbReference type="Proteomes" id="UP001519460">
    <property type="component" value="Unassembled WGS sequence"/>
</dbReference>
<feature type="domain" description="Anaphase-promoting complex subunit 1 N-terminal" evidence="7">
    <location>
        <begin position="75"/>
        <end position="193"/>
    </location>
</feature>
<dbReference type="Gene3D" id="1.25.10.10">
    <property type="entry name" value="Leucine-rich Repeat Variant"/>
    <property type="match status" value="2"/>
</dbReference>
<evidence type="ECO:0000256" key="4">
    <source>
        <dbReference type="ARBA" id="ARBA00022776"/>
    </source>
</evidence>
<evidence type="ECO:0000313" key="11">
    <source>
        <dbReference type="EMBL" id="KAK7469621.1"/>
    </source>
</evidence>
<feature type="domain" description="Anaphase-promoting complex subunit 1 beta-sandwich" evidence="10">
    <location>
        <begin position="1565"/>
        <end position="1650"/>
    </location>
</feature>
<feature type="compositionally biased region" description="Low complexity" evidence="6">
    <location>
        <begin position="284"/>
        <end position="303"/>
    </location>
</feature>
<dbReference type="InterPro" id="IPR049255">
    <property type="entry name" value="Apc1_N"/>
</dbReference>
<dbReference type="EMBL" id="JACVVK020000510">
    <property type="protein sequence ID" value="KAK7469621.1"/>
    <property type="molecule type" value="Genomic_DNA"/>
</dbReference>
<keyword evidence="4" id="KW-0498">Mitosis</keyword>
<keyword evidence="5" id="KW-0131">Cell cycle</keyword>
<evidence type="ECO:0000256" key="6">
    <source>
        <dbReference type="SAM" id="MobiDB-lite"/>
    </source>
</evidence>
<evidence type="ECO:0000256" key="1">
    <source>
        <dbReference type="ARBA" id="ARBA00010547"/>
    </source>
</evidence>
<evidence type="ECO:0000259" key="8">
    <source>
        <dbReference type="Pfam" id="PF18122"/>
    </source>
</evidence>
<name>A0ABD0JBZ3_9CAEN</name>
<keyword evidence="3" id="KW-0677">Repeat</keyword>
<dbReference type="FunFam" id="1.25.10.10:FF:000302">
    <property type="entry name" value="Anaphase-promoting complex subunit 1"/>
    <property type="match status" value="1"/>
</dbReference>
<feature type="domain" description="Anaphase-promoting complex subunit 1 C-terminal" evidence="8">
    <location>
        <begin position="1684"/>
        <end position="1839"/>
    </location>
</feature>
<protein>
    <recommendedName>
        <fullName evidence="13">Anaphase-promoting complex subunit 1</fullName>
    </recommendedName>
</protein>
<proteinExistence type="inferred from homology"/>
<dbReference type="InterPro" id="IPR046794">
    <property type="entry name" value="Apc1_MidN"/>
</dbReference>
<dbReference type="InterPro" id="IPR041221">
    <property type="entry name" value="APC1_C"/>
</dbReference>
<dbReference type="Pfam" id="PF20518">
    <property type="entry name" value="Apc1_MidN"/>
    <property type="match status" value="1"/>
</dbReference>
<comment type="caution">
    <text evidence="11">The sequence shown here is derived from an EMBL/GenBank/DDBJ whole genome shotgun (WGS) entry which is preliminary data.</text>
</comment>
<keyword evidence="12" id="KW-1185">Reference proteome</keyword>
<dbReference type="PANTHER" id="PTHR12827">
    <property type="entry name" value="MEIOTIC CHECKPOINT REGULATOR TSG24 FAMILY MEMBER"/>
    <property type="match status" value="1"/>
</dbReference>
<gene>
    <name evidence="11" type="ORF">BaRGS_00036350</name>
</gene>
<feature type="region of interest" description="Disordered" evidence="6">
    <location>
        <begin position="283"/>
        <end position="303"/>
    </location>
</feature>
<evidence type="ECO:0000256" key="3">
    <source>
        <dbReference type="ARBA" id="ARBA00022737"/>
    </source>
</evidence>
<dbReference type="Pfam" id="PF18122">
    <property type="entry name" value="APC1_C"/>
    <property type="match status" value="1"/>
</dbReference>
<evidence type="ECO:0008006" key="13">
    <source>
        <dbReference type="Google" id="ProtNLM"/>
    </source>
</evidence>
<evidence type="ECO:0000256" key="5">
    <source>
        <dbReference type="ARBA" id="ARBA00023306"/>
    </source>
</evidence>
<dbReference type="InterPro" id="IPR048971">
    <property type="entry name" value="Apc1_3rd"/>
</dbReference>
<evidence type="ECO:0000259" key="10">
    <source>
        <dbReference type="Pfam" id="PF21282"/>
    </source>
</evidence>
<evidence type="ECO:0000313" key="12">
    <source>
        <dbReference type="Proteomes" id="UP001519460"/>
    </source>
</evidence>
<accession>A0ABD0JBZ3</accession>
<keyword evidence="2" id="KW-0132">Cell division</keyword>
<feature type="domain" description="Anaphase-promoting complex subunit 1 middle" evidence="9">
    <location>
        <begin position="656"/>
        <end position="969"/>
    </location>
</feature>
<dbReference type="InterPro" id="IPR024990">
    <property type="entry name" value="Apc1"/>
</dbReference>
<sequence length="1885" mass="209450">MISACDTQDFVPFGRDYLKRHPGQFQIQVQNATNVDHCVPLLKSFREISLHDSYKKERWLFYGVGGNKVSGGEDRDETWRDEELYIGGSTVVWSRAGQDGVRSIIKTFTMDTPVLQALWSSFILSSKETNSDLGSVSENTGVRQKGVCVMESSMMTCFMEDGDQYNTVLPFQVSQVWQIKDGLLFERNLSPSQLSAPKNLFHPLDDVTPVITKTAGVGGSPKVNYMTDSAQHILFTSEQPSLAFTYDTMLGLHSAWHVRRARPEECLVLASTMENTSLMQMGGLNQSSSSTSRLVSNVSGPSSSFSPMRSLSERLFSPSAFMRGSPVLPHFTNSRSQSPAVASEAALFRFQTPSPQIRSTSMFMRTPNSSYNMSYLGNESCMETPAAPQPEVCLEHLWTEPAPTIRDGPLGKASKVFLSEDLCGQHYLCFMVPYRQQLRCVKFEESNDLSQLIFGSITMLPAKDACPVESLNLLLVLETSGFITVYTGTSRMSHLHIPLLPIGSGSMSMLRATTPQGSPIRGEIFTSSRPPSAMDAPFGEEMTHISPVPLQLDETPSQLEGSIGDGIQGNSFIQGLRDNVQNRICVELLNGSLYRTTLPGICTSPGIDLCLKALKHLLPRETALQLLGRWYTLRNTPGGIGTQAEWHVFQRCLLGLMGYDTSRLALTSKREFDRSMSPVMSAKRARPSDQGSEDDWEYLTNSAHHSFVSEDVEVSLALDDCRAVPDRSAYSKPCAADASALLFQHCPAVLLSLHLAYEELKLNVLLHEEVESLAPLLYQIARDLRCHSYTDMYCRDFPQLFDMYDDVSQFSEEQLSKMQYPQVYPAQAPCVMEWIYQNLQGRPQPPLIYIPLVCSSMYKVISLYALMFHKDKSAEQAVARCLRKLAPSGHRAPTADLSMSRSFHSTPVVGNIMHRMVLSMTHLGVSQKDLDCLPVGVALPLREAILHCRCNPLTDWSEEEYNLIGRQDLLQLLLSPRSRPGQLLSLRWSDDLRVQEVRHMLQSAHPVPINIVQRPEVSDHDFIEEQERTLGMFTLCTYTPLTTEALPIPKMCLTGCAPPRNTTVDLTRIEVPSNMTAWPHFHNGVAAGLRIAEFTQLESAWIIYNKPKNNELTNEYAGFLMALGLNGHLPNLDTLNVHDYLSKGHEMTTIGILLGLAAARRGSMDLATTKILGVHVPALLPPTSTELNIPHNVQVAAVLGVGLVYQGTGHTHMAEVLLAEIGRPPGPEMENCTDRESYSLAAGMALGLVMFGKGKQAVGLPNHSMADILCHLMVGGQRRPLPGIYRERFRSPSYLIKEGDCVNVDVTSPGATLALGMLFFRSGNSAVSEWLEAPDTQFMLDQVRPDFLLLRTLARGLVMWDTVMPSREWVQSNVPEIVQKYAFPQGDVDEETDDAIDVETMSQAWINIIAGGCMVLGLKFAGTSNGQAYRTLVSYMHRTMLIIGSAPLCDLAGKNIMENCMSIILVSLSMVMAGTGDLQVLRLARFLRKRVGPTYGLASYGGHIATAMSIGLLFLGGGKCTLSTTPEAVGAMLIAFFPKFPTSSTDNKHHLQAFRHLYVLATQQRMLIPQDVDSGRACFVPLEVKYKDCPEYHNESFKTYAPCLLPELHTIQEIKVLGPRYWPIVFHQDKNWDKIKTILEFGGVLSVKQRAGHLSYMKDPKGYRSMLGKSLTADHSSHSFTRPDVIKFFTSDPRIVALAEFFLGFKADLDVRSVQQLSTVVYQCVVQEKADAICPHFDLEQMVKQSCRCGHTSGLWQLKLCLAYHNSPHRLRPPHSDTTAPPCLLEQQFLHSLSQHIVELLEAWQAGNMAMLSHYLSGSPMRSQEVGCLSQYLTWFDIPFPARLSQLLAHSAAISLPVLFQQLPGLDVSSLMRITSILQSSRTQS</sequence>
<evidence type="ECO:0000259" key="9">
    <source>
        <dbReference type="Pfam" id="PF20518"/>
    </source>
</evidence>
<organism evidence="11 12">
    <name type="scientific">Batillaria attramentaria</name>
    <dbReference type="NCBI Taxonomy" id="370345"/>
    <lineage>
        <taxon>Eukaryota</taxon>
        <taxon>Metazoa</taxon>
        <taxon>Spiralia</taxon>
        <taxon>Lophotrochozoa</taxon>
        <taxon>Mollusca</taxon>
        <taxon>Gastropoda</taxon>
        <taxon>Caenogastropoda</taxon>
        <taxon>Sorbeoconcha</taxon>
        <taxon>Cerithioidea</taxon>
        <taxon>Batillariidae</taxon>
        <taxon>Batillaria</taxon>
    </lineage>
</organism>
<dbReference type="GO" id="GO:0051301">
    <property type="term" value="P:cell division"/>
    <property type="evidence" value="ECO:0007669"/>
    <property type="project" value="UniProtKB-KW"/>
</dbReference>
<comment type="similarity">
    <text evidence="1">Belongs to the APC1 family.</text>
</comment>
<dbReference type="Pfam" id="PF12859">
    <property type="entry name" value="ANAPC1"/>
    <property type="match status" value="1"/>
</dbReference>
<reference evidence="11 12" key="1">
    <citation type="journal article" date="2023" name="Sci. Data">
        <title>Genome assembly of the Korean intertidal mud-creeper Batillaria attramentaria.</title>
        <authorList>
            <person name="Patra A.K."/>
            <person name="Ho P.T."/>
            <person name="Jun S."/>
            <person name="Lee S.J."/>
            <person name="Kim Y."/>
            <person name="Won Y.J."/>
        </authorList>
    </citation>
    <scope>NUCLEOTIDE SEQUENCE [LARGE SCALE GENOMIC DNA]</scope>
    <source>
        <strain evidence="11">Wonlab-2016</strain>
    </source>
</reference>
<evidence type="ECO:0000256" key="2">
    <source>
        <dbReference type="ARBA" id="ARBA00022618"/>
    </source>
</evidence>